<dbReference type="Proteomes" id="UP000274122">
    <property type="component" value="Chromosome"/>
</dbReference>
<keyword evidence="1" id="KW-1133">Transmembrane helix</keyword>
<keyword evidence="1" id="KW-0812">Transmembrane</keyword>
<evidence type="ECO:0000313" key="2">
    <source>
        <dbReference type="EMBL" id="VEB98952.1"/>
    </source>
</evidence>
<name>A0A3S4J3R5_9ENTR</name>
<organism evidence="2 3">
    <name type="scientific">Cedecea lapagei</name>
    <dbReference type="NCBI Taxonomy" id="158823"/>
    <lineage>
        <taxon>Bacteria</taxon>
        <taxon>Pseudomonadati</taxon>
        <taxon>Pseudomonadota</taxon>
        <taxon>Gammaproteobacteria</taxon>
        <taxon>Enterobacterales</taxon>
        <taxon>Enterobacteriaceae</taxon>
        <taxon>Cedecea</taxon>
    </lineage>
</organism>
<feature type="transmembrane region" description="Helical" evidence="1">
    <location>
        <begin position="65"/>
        <end position="86"/>
    </location>
</feature>
<feature type="transmembrane region" description="Helical" evidence="1">
    <location>
        <begin position="23"/>
        <end position="45"/>
    </location>
</feature>
<sequence length="98" mass="11399">MLDYFRTIKDAFYWQKKLGLKPLVMFILNNVFAYIFLVGLYLVVFRMLVYTPLVDYVTVDIISEITANVLNTLQIILCVPVILHVIKTTFRGITEALH</sequence>
<reference evidence="2 3" key="1">
    <citation type="submission" date="2018-12" db="EMBL/GenBank/DDBJ databases">
        <authorList>
            <consortium name="Pathogen Informatics"/>
        </authorList>
    </citation>
    <scope>NUCLEOTIDE SEQUENCE [LARGE SCALE GENOMIC DNA]</scope>
    <source>
        <strain evidence="2 3">NCTC11466</strain>
    </source>
</reference>
<dbReference type="KEGG" id="clap:NCTC11466_02932"/>
<keyword evidence="1" id="KW-0472">Membrane</keyword>
<dbReference type="AlphaFoldDB" id="A0A3S4J3R5"/>
<protein>
    <submittedName>
        <fullName evidence="2">Uncharacterized protein</fullName>
    </submittedName>
</protein>
<gene>
    <name evidence="2" type="ORF">NCTC11466_02932</name>
</gene>
<dbReference type="EMBL" id="LR134201">
    <property type="protein sequence ID" value="VEB98952.1"/>
    <property type="molecule type" value="Genomic_DNA"/>
</dbReference>
<keyword evidence="3" id="KW-1185">Reference proteome</keyword>
<proteinExistence type="predicted"/>
<evidence type="ECO:0000256" key="1">
    <source>
        <dbReference type="SAM" id="Phobius"/>
    </source>
</evidence>
<accession>A0A3S4J3R5</accession>
<evidence type="ECO:0000313" key="3">
    <source>
        <dbReference type="Proteomes" id="UP000274122"/>
    </source>
</evidence>